<dbReference type="EMBL" id="DVMR01000035">
    <property type="protein sequence ID" value="HIU43464.1"/>
    <property type="molecule type" value="Genomic_DNA"/>
</dbReference>
<evidence type="ECO:0000313" key="3">
    <source>
        <dbReference type="Proteomes" id="UP000824073"/>
    </source>
</evidence>
<dbReference type="InterPro" id="IPR013108">
    <property type="entry name" value="Amidohydro_3"/>
</dbReference>
<reference evidence="2" key="1">
    <citation type="submission" date="2020-10" db="EMBL/GenBank/DDBJ databases">
        <authorList>
            <person name="Gilroy R."/>
        </authorList>
    </citation>
    <scope>NUCLEOTIDE SEQUENCE</scope>
    <source>
        <strain evidence="2">CHK191-8634</strain>
    </source>
</reference>
<dbReference type="InterPro" id="IPR023100">
    <property type="entry name" value="D-aminoacylase_insert_dom_sf"/>
</dbReference>
<dbReference type="Gene3D" id="2.30.40.10">
    <property type="entry name" value="Urease, subunit C, domain 1"/>
    <property type="match status" value="1"/>
</dbReference>
<dbReference type="PANTHER" id="PTHR11647">
    <property type="entry name" value="HYDRANTOINASE/DIHYDROPYRIMIDINASE FAMILY MEMBER"/>
    <property type="match status" value="1"/>
</dbReference>
<dbReference type="GO" id="GO:0005829">
    <property type="term" value="C:cytosol"/>
    <property type="evidence" value="ECO:0007669"/>
    <property type="project" value="TreeGrafter"/>
</dbReference>
<evidence type="ECO:0000313" key="2">
    <source>
        <dbReference type="EMBL" id="HIU43464.1"/>
    </source>
</evidence>
<reference evidence="2" key="2">
    <citation type="journal article" date="2021" name="PeerJ">
        <title>Extensive microbial diversity within the chicken gut microbiome revealed by metagenomics and culture.</title>
        <authorList>
            <person name="Gilroy R."/>
            <person name="Ravi A."/>
            <person name="Getino M."/>
            <person name="Pursley I."/>
            <person name="Horton D.L."/>
            <person name="Alikhan N.F."/>
            <person name="Baker D."/>
            <person name="Gharbi K."/>
            <person name="Hall N."/>
            <person name="Watson M."/>
            <person name="Adriaenssens E.M."/>
            <person name="Foster-Nyarko E."/>
            <person name="Jarju S."/>
            <person name="Secka A."/>
            <person name="Antonio M."/>
            <person name="Oren A."/>
            <person name="Chaudhuri R.R."/>
            <person name="La Ragione R."/>
            <person name="Hildebrand F."/>
            <person name="Pallen M.J."/>
        </authorList>
    </citation>
    <scope>NUCLEOTIDE SEQUENCE</scope>
    <source>
        <strain evidence="2">CHK191-8634</strain>
    </source>
</reference>
<dbReference type="SUPFAM" id="SSF51556">
    <property type="entry name" value="Metallo-dependent hydrolases"/>
    <property type="match status" value="1"/>
</dbReference>
<dbReference type="InterPro" id="IPR050378">
    <property type="entry name" value="Metallo-dep_Hydrolases_sf"/>
</dbReference>
<dbReference type="InterPro" id="IPR032466">
    <property type="entry name" value="Metal_Hydrolase"/>
</dbReference>
<dbReference type="CDD" id="cd01297">
    <property type="entry name" value="D-aminoacylase"/>
    <property type="match status" value="1"/>
</dbReference>
<evidence type="ECO:0000259" key="1">
    <source>
        <dbReference type="Pfam" id="PF07969"/>
    </source>
</evidence>
<feature type="domain" description="Amidohydrolase 3" evidence="1">
    <location>
        <begin position="44"/>
        <end position="258"/>
    </location>
</feature>
<protein>
    <submittedName>
        <fullName evidence="2">D-aminoacylase</fullName>
    </submittedName>
</protein>
<feature type="domain" description="Amidohydrolase 3" evidence="1">
    <location>
        <begin position="421"/>
        <end position="514"/>
    </location>
</feature>
<dbReference type="InterPro" id="IPR011059">
    <property type="entry name" value="Metal-dep_hydrolase_composite"/>
</dbReference>
<organism evidence="2 3">
    <name type="scientific">Candidatus Ventrousia excrementavium</name>
    <dbReference type="NCBI Taxonomy" id="2840961"/>
    <lineage>
        <taxon>Bacteria</taxon>
        <taxon>Bacillati</taxon>
        <taxon>Bacillota</taxon>
        <taxon>Clostridia</taxon>
        <taxon>Eubacteriales</taxon>
        <taxon>Clostridiaceae</taxon>
        <taxon>Clostridiaceae incertae sedis</taxon>
        <taxon>Candidatus Ventrousia</taxon>
    </lineage>
</organism>
<dbReference type="GO" id="GO:0016812">
    <property type="term" value="F:hydrolase activity, acting on carbon-nitrogen (but not peptide) bonds, in cyclic amides"/>
    <property type="evidence" value="ECO:0007669"/>
    <property type="project" value="TreeGrafter"/>
</dbReference>
<dbReference type="SUPFAM" id="SSF51338">
    <property type="entry name" value="Composite domain of metallo-dependent hydrolases"/>
    <property type="match status" value="1"/>
</dbReference>
<dbReference type="Proteomes" id="UP000824073">
    <property type="component" value="Unassembled WGS sequence"/>
</dbReference>
<dbReference type="Gene3D" id="3.20.20.140">
    <property type="entry name" value="Metal-dependent hydrolases"/>
    <property type="match status" value="1"/>
</dbReference>
<proteinExistence type="predicted"/>
<dbReference type="AlphaFoldDB" id="A0A9D1LKS8"/>
<dbReference type="PANTHER" id="PTHR11647:SF1">
    <property type="entry name" value="COLLAPSIN RESPONSE MEDIATOR PROTEIN"/>
    <property type="match status" value="1"/>
</dbReference>
<name>A0A9D1LKS8_9CLOT</name>
<gene>
    <name evidence="2" type="ORF">IAB67_04120</name>
</gene>
<comment type="caution">
    <text evidence="2">The sequence shown here is derived from an EMBL/GenBank/DDBJ whole genome shotgun (WGS) entry which is preliminary data.</text>
</comment>
<accession>A0A9D1LKS8</accession>
<dbReference type="Gene3D" id="3.30.1490.130">
    <property type="entry name" value="D-aminoacylase. Domain 3"/>
    <property type="match status" value="1"/>
</dbReference>
<dbReference type="Pfam" id="PF07969">
    <property type="entry name" value="Amidohydro_3"/>
    <property type="match status" value="2"/>
</dbReference>
<sequence>MYELLIKNATVIDGTGKPGFAAAVACESGKLKVLSPDCDCEAAKVIDGSGLYLTPGFIDPHSHGDVPLGRHFNSVSKLSQGITTHVTGQCGFSMFPVDPARLKPMQDGMAIFTDSFPAEMETFTSFENYLKYVSTLKLPENVKFNVGHVSLRIAAMGFDNRKPTAEELEKMKSMLREAMEHGAIGLSSGLIYIPSVYADTEEFVELCKVVAEYDGIYTTHMRNEGDDVLKSIEESIEVGRRSGCRVHISHLKVCGQKNWGLSQKIVEMIKQAQQEGIRVSADQYPYTASMTHLNVCIPPKYFTKGIPGMVELLKDPAMRQQIKMEMMDPDTHFENQYINCGGFDGVFVSRCAETPEYEGMTIGEAARKHDMDPFDLFFDLLIRNKGVASAIYFCMGEEDVFNIIQCDSVVPGTDGIVKSESERAHPRAYGTMPRAIRWFVKENHLMPLEAMIHKMTGQAAQLCMIEGKGVIADGMDADLVLFNYDTICDTADFMESSRLAEGIEYVIVGGEVVYHDKQLTGATPGRVILHGKR</sequence>
<dbReference type="GO" id="GO:0016811">
    <property type="term" value="F:hydrolase activity, acting on carbon-nitrogen (but not peptide) bonds, in linear amides"/>
    <property type="evidence" value="ECO:0007669"/>
    <property type="project" value="InterPro"/>
</dbReference>